<dbReference type="RefSeq" id="WP_208260053.1">
    <property type="nucleotide sequence ID" value="NZ_JAGEOJ010000015.1"/>
</dbReference>
<feature type="transmembrane region" description="Helical" evidence="1">
    <location>
        <begin position="332"/>
        <end position="351"/>
    </location>
</feature>
<reference evidence="2" key="1">
    <citation type="submission" date="2021-03" db="EMBL/GenBank/DDBJ databases">
        <authorList>
            <person name="Kanchanasin P."/>
            <person name="Saeng-In P."/>
            <person name="Phongsopitanun W."/>
            <person name="Yuki M."/>
            <person name="Kudo T."/>
            <person name="Ohkuma M."/>
            <person name="Tanasupawat S."/>
        </authorList>
    </citation>
    <scope>NUCLEOTIDE SEQUENCE</scope>
    <source>
        <strain evidence="2">GKU 128</strain>
    </source>
</reference>
<evidence type="ECO:0000313" key="3">
    <source>
        <dbReference type="Proteomes" id="UP000669179"/>
    </source>
</evidence>
<feature type="transmembrane region" description="Helical" evidence="1">
    <location>
        <begin position="71"/>
        <end position="91"/>
    </location>
</feature>
<feature type="transmembrane region" description="Helical" evidence="1">
    <location>
        <begin position="103"/>
        <end position="126"/>
    </location>
</feature>
<feature type="transmembrane region" description="Helical" evidence="1">
    <location>
        <begin position="193"/>
        <end position="214"/>
    </location>
</feature>
<feature type="transmembrane region" description="Helical" evidence="1">
    <location>
        <begin position="12"/>
        <end position="35"/>
    </location>
</feature>
<comment type="caution">
    <text evidence="2">The sequence shown here is derived from an EMBL/GenBank/DDBJ whole genome shotgun (WGS) entry which is preliminary data.</text>
</comment>
<keyword evidence="3" id="KW-1185">Reference proteome</keyword>
<feature type="transmembrane region" description="Helical" evidence="1">
    <location>
        <begin position="551"/>
        <end position="570"/>
    </location>
</feature>
<feature type="transmembrane region" description="Helical" evidence="1">
    <location>
        <begin position="221"/>
        <end position="240"/>
    </location>
</feature>
<evidence type="ECO:0000256" key="1">
    <source>
        <dbReference type="SAM" id="Phobius"/>
    </source>
</evidence>
<feature type="transmembrane region" description="Helical" evidence="1">
    <location>
        <begin position="287"/>
        <end position="303"/>
    </location>
</feature>
<dbReference type="Proteomes" id="UP000669179">
    <property type="component" value="Unassembled WGS sequence"/>
</dbReference>
<keyword evidence="1" id="KW-1133">Transmembrane helix</keyword>
<feature type="transmembrane region" description="Helical" evidence="1">
    <location>
        <begin position="389"/>
        <end position="413"/>
    </location>
</feature>
<feature type="transmembrane region" description="Helical" evidence="1">
    <location>
        <begin position="520"/>
        <end position="544"/>
    </location>
</feature>
<sequence>MAVLSLYEVPLLQTVVFFAYVGLGVTLPGMLWWRALRGGPRCLVEELAAGTALGYALEVLAYIPARALGLPLAVLAMPAGTVVAFLAVPRLRGLWAGAGVRVPLWWAWTMSGLVTFAVALSAVTFFRLHGLTWPGNAAPYVDIPWHLSMAADAKHHMPAQFPYVAGEPLLYHWFVYADMAATSWVTRIELQTLLFRFSLLPMIGAYTVLLGLVARRLIGRWWPGAVAVGTIWFAAAPRLAGWPAPPAPSGLGAGLPWLSPTQSFGMLLFAPLVLVLIDMFRRRRHGAGRWILVIVLLAALMGAKATFLPLLLAGLVLVVLVHGVTHRAVHRTGLVTAAMTACFLVCAQVFLYRGEDQGLRLAPFHLMKRLDNEQSGAASLLRLTAATPWLPVAVVTVIFLCGWGVIWAGTFGFFRRPAWLLDPAVLLLAGIGTAGLGAVVVFGHPGLSETYFLRSSAPYLSILAACGFAVAVPSWVRRGRALPAALIALGAGAATAAWVGGPLGTWARRAIPGDALGARIVLHLTPYAVLGLVVALVAGLLLALRRVRWPAGLIPLITLALVSGFGLTSLQTTALDPFGRAAEAGWRVKRLASTARADVPRGGIKAARWLRAHSSPDDLLATNVHCRWSVARQCDNRHFWISAYAERRVLVEGWGYANGVNTRAELYGSPSMAYVPFDDSGRLTDNDMAFETPSAATIGALRERYGVRWLFVDDRPADISPELGLHAALRFRSGHCAVYEIGPRGAS</sequence>
<organism evidence="2 3">
    <name type="scientific">Actinomadura barringtoniae</name>
    <dbReference type="NCBI Taxonomy" id="1427535"/>
    <lineage>
        <taxon>Bacteria</taxon>
        <taxon>Bacillati</taxon>
        <taxon>Actinomycetota</taxon>
        <taxon>Actinomycetes</taxon>
        <taxon>Streptosporangiales</taxon>
        <taxon>Thermomonosporaceae</taxon>
        <taxon>Actinomadura</taxon>
    </lineage>
</organism>
<evidence type="ECO:0000313" key="2">
    <source>
        <dbReference type="EMBL" id="MBO2452165.1"/>
    </source>
</evidence>
<accession>A0A939PGN2</accession>
<dbReference type="AlphaFoldDB" id="A0A939PGN2"/>
<keyword evidence="1" id="KW-0812">Transmembrane</keyword>
<protein>
    <submittedName>
        <fullName evidence="2">Uncharacterized protein</fullName>
    </submittedName>
</protein>
<feature type="transmembrane region" description="Helical" evidence="1">
    <location>
        <begin position="425"/>
        <end position="444"/>
    </location>
</feature>
<keyword evidence="1" id="KW-0472">Membrane</keyword>
<feature type="transmembrane region" description="Helical" evidence="1">
    <location>
        <begin position="481"/>
        <end position="500"/>
    </location>
</feature>
<dbReference type="EMBL" id="JAGEOJ010000015">
    <property type="protein sequence ID" value="MBO2452165.1"/>
    <property type="molecule type" value="Genomic_DNA"/>
</dbReference>
<feature type="transmembrane region" description="Helical" evidence="1">
    <location>
        <begin position="47"/>
        <end position="65"/>
    </location>
</feature>
<feature type="transmembrane region" description="Helical" evidence="1">
    <location>
        <begin position="260"/>
        <end position="280"/>
    </location>
</feature>
<feature type="transmembrane region" description="Helical" evidence="1">
    <location>
        <begin position="456"/>
        <end position="476"/>
    </location>
</feature>
<name>A0A939PGN2_9ACTN</name>
<gene>
    <name evidence="2" type="ORF">J4573_34105</name>
</gene>
<proteinExistence type="predicted"/>
<feature type="transmembrane region" description="Helical" evidence="1">
    <location>
        <begin position="309"/>
        <end position="325"/>
    </location>
</feature>